<evidence type="ECO:0000313" key="2">
    <source>
        <dbReference type="Proteomes" id="UP001218218"/>
    </source>
</evidence>
<reference evidence="1" key="1">
    <citation type="submission" date="2023-03" db="EMBL/GenBank/DDBJ databases">
        <title>Massive genome expansion in bonnet fungi (Mycena s.s.) driven by repeated elements and novel gene families across ecological guilds.</title>
        <authorList>
            <consortium name="Lawrence Berkeley National Laboratory"/>
            <person name="Harder C.B."/>
            <person name="Miyauchi S."/>
            <person name="Viragh M."/>
            <person name="Kuo A."/>
            <person name="Thoen E."/>
            <person name="Andreopoulos B."/>
            <person name="Lu D."/>
            <person name="Skrede I."/>
            <person name="Drula E."/>
            <person name="Henrissat B."/>
            <person name="Morin E."/>
            <person name="Kohler A."/>
            <person name="Barry K."/>
            <person name="LaButti K."/>
            <person name="Morin E."/>
            <person name="Salamov A."/>
            <person name="Lipzen A."/>
            <person name="Mereny Z."/>
            <person name="Hegedus B."/>
            <person name="Baldrian P."/>
            <person name="Stursova M."/>
            <person name="Weitz H."/>
            <person name="Taylor A."/>
            <person name="Grigoriev I.V."/>
            <person name="Nagy L.G."/>
            <person name="Martin F."/>
            <person name="Kauserud H."/>
        </authorList>
    </citation>
    <scope>NUCLEOTIDE SEQUENCE</scope>
    <source>
        <strain evidence="1">CBHHK002</strain>
    </source>
</reference>
<evidence type="ECO:0000313" key="1">
    <source>
        <dbReference type="EMBL" id="KAJ7318523.1"/>
    </source>
</evidence>
<dbReference type="AlphaFoldDB" id="A0AAD7EFZ1"/>
<sequence>MLDLPAELRTYVFDLAANEDVIFSHGLPRAMAESAWFKDSMVALDPVQRIPIYFNDPARLLTLCAILDSSLAASTMISASLWWWARKMHLTQFDAKATRRMIPESLQDVLISIISHCPNLVCIIDWPMTGTAFEPIADALAPYFRSL</sequence>
<proteinExistence type="predicted"/>
<comment type="caution">
    <text evidence="1">The sequence shown here is derived from an EMBL/GenBank/DDBJ whole genome shotgun (WGS) entry which is preliminary data.</text>
</comment>
<dbReference type="EMBL" id="JARIHO010000057">
    <property type="protein sequence ID" value="KAJ7318523.1"/>
    <property type="molecule type" value="Genomic_DNA"/>
</dbReference>
<name>A0AAD7EFZ1_9AGAR</name>
<protein>
    <submittedName>
        <fullName evidence="1">Uncharacterized protein</fullName>
    </submittedName>
</protein>
<keyword evidence="2" id="KW-1185">Reference proteome</keyword>
<organism evidence="1 2">
    <name type="scientific">Mycena albidolilacea</name>
    <dbReference type="NCBI Taxonomy" id="1033008"/>
    <lineage>
        <taxon>Eukaryota</taxon>
        <taxon>Fungi</taxon>
        <taxon>Dikarya</taxon>
        <taxon>Basidiomycota</taxon>
        <taxon>Agaricomycotina</taxon>
        <taxon>Agaricomycetes</taxon>
        <taxon>Agaricomycetidae</taxon>
        <taxon>Agaricales</taxon>
        <taxon>Marasmiineae</taxon>
        <taxon>Mycenaceae</taxon>
        <taxon>Mycena</taxon>
    </lineage>
</organism>
<dbReference type="Proteomes" id="UP001218218">
    <property type="component" value="Unassembled WGS sequence"/>
</dbReference>
<accession>A0AAD7EFZ1</accession>
<gene>
    <name evidence="1" type="ORF">DFH08DRAFT_917518</name>
</gene>